<dbReference type="Pfam" id="PF07059">
    <property type="entry name" value="EDR2_C"/>
    <property type="match status" value="1"/>
</dbReference>
<dbReference type="InterPro" id="IPR009769">
    <property type="entry name" value="EDR2_C"/>
</dbReference>
<dbReference type="EMBL" id="JARYMX010000002">
    <property type="protein sequence ID" value="KAJ9563752.1"/>
    <property type="molecule type" value="Genomic_DNA"/>
</dbReference>
<protein>
    <recommendedName>
        <fullName evidence="1">Protein ENHANCED DISEASE RESISTANCE 2 C-terminal domain-containing protein</fullName>
    </recommendedName>
</protein>
<name>A0AA38WJZ7_9ASTR</name>
<comment type="caution">
    <text evidence="2">The sequence shown here is derived from an EMBL/GenBank/DDBJ whole genome shotgun (WGS) entry which is preliminary data.</text>
</comment>
<evidence type="ECO:0000313" key="2">
    <source>
        <dbReference type="EMBL" id="KAJ9563752.1"/>
    </source>
</evidence>
<feature type="domain" description="Protein ENHANCED DISEASE RESISTANCE 2 C-terminal" evidence="1">
    <location>
        <begin position="2"/>
        <end position="30"/>
    </location>
</feature>
<reference evidence="2" key="1">
    <citation type="submission" date="2023-03" db="EMBL/GenBank/DDBJ databases">
        <title>Chromosome-scale reference genome and RAD-based genetic map of yellow starthistle (Centaurea solstitialis) reveal putative structural variation and QTLs associated with invader traits.</title>
        <authorList>
            <person name="Reatini B."/>
            <person name="Cang F.A."/>
            <person name="Jiang Q."/>
            <person name="Mckibben M.T.W."/>
            <person name="Barker M.S."/>
            <person name="Rieseberg L.H."/>
            <person name="Dlugosch K.M."/>
        </authorList>
    </citation>
    <scope>NUCLEOTIDE SEQUENCE</scope>
    <source>
        <strain evidence="2">CAN-66</strain>
        <tissue evidence="2">Leaf</tissue>
    </source>
</reference>
<dbReference type="AlphaFoldDB" id="A0AA38WJZ7"/>
<evidence type="ECO:0000313" key="3">
    <source>
        <dbReference type="Proteomes" id="UP001172457"/>
    </source>
</evidence>
<proteinExistence type="predicted"/>
<sequence length="114" mass="13129">MLNVNFFQQGNKQEELPEQILCCVRLNGIDYMNYDMLTLDYLEKGHLDEFCIGGMPRTMMDFKHIIGLFIFDRTKDGVRESSRVKSQVNRLKQYGLTFRPGMGKAMGPVTVSIV</sequence>
<organism evidence="2 3">
    <name type="scientific">Centaurea solstitialis</name>
    <name type="common">yellow star-thistle</name>
    <dbReference type="NCBI Taxonomy" id="347529"/>
    <lineage>
        <taxon>Eukaryota</taxon>
        <taxon>Viridiplantae</taxon>
        <taxon>Streptophyta</taxon>
        <taxon>Embryophyta</taxon>
        <taxon>Tracheophyta</taxon>
        <taxon>Spermatophyta</taxon>
        <taxon>Magnoliopsida</taxon>
        <taxon>eudicotyledons</taxon>
        <taxon>Gunneridae</taxon>
        <taxon>Pentapetalae</taxon>
        <taxon>asterids</taxon>
        <taxon>campanulids</taxon>
        <taxon>Asterales</taxon>
        <taxon>Asteraceae</taxon>
        <taxon>Carduoideae</taxon>
        <taxon>Cardueae</taxon>
        <taxon>Centaureinae</taxon>
        <taxon>Centaurea</taxon>
    </lineage>
</organism>
<gene>
    <name evidence="2" type="ORF">OSB04_008912</name>
</gene>
<dbReference type="Proteomes" id="UP001172457">
    <property type="component" value="Chromosome 2"/>
</dbReference>
<keyword evidence="3" id="KW-1185">Reference proteome</keyword>
<accession>A0AA38WJZ7</accession>
<evidence type="ECO:0000259" key="1">
    <source>
        <dbReference type="Pfam" id="PF07059"/>
    </source>
</evidence>